<feature type="region of interest" description="Disordered" evidence="1">
    <location>
        <begin position="1025"/>
        <end position="1047"/>
    </location>
</feature>
<protein>
    <submittedName>
        <fullName evidence="2">Uncharacterized protein</fullName>
    </submittedName>
</protein>
<dbReference type="GeneID" id="31363815"/>
<organism evidence="2 3">
    <name type="scientific">Heterostelium pallidum (strain ATCC 26659 / Pp 5 / PN500)</name>
    <name type="common">Cellular slime mold</name>
    <name type="synonym">Polysphondylium pallidum</name>
    <dbReference type="NCBI Taxonomy" id="670386"/>
    <lineage>
        <taxon>Eukaryota</taxon>
        <taxon>Amoebozoa</taxon>
        <taxon>Evosea</taxon>
        <taxon>Eumycetozoa</taxon>
        <taxon>Dictyostelia</taxon>
        <taxon>Acytosteliales</taxon>
        <taxon>Acytosteliaceae</taxon>
        <taxon>Heterostelium</taxon>
    </lineage>
</organism>
<dbReference type="InterPro" id="IPR032675">
    <property type="entry name" value="LRR_dom_sf"/>
</dbReference>
<name>D3BHW7_HETP5</name>
<keyword evidence="3" id="KW-1185">Reference proteome</keyword>
<dbReference type="PANTHER" id="PTHR24114:SF2">
    <property type="entry name" value="F-BOX DOMAIN-CONTAINING PROTEIN-RELATED"/>
    <property type="match status" value="1"/>
</dbReference>
<dbReference type="Gene3D" id="3.80.10.10">
    <property type="entry name" value="Ribonuclease Inhibitor"/>
    <property type="match status" value="3"/>
</dbReference>
<dbReference type="RefSeq" id="XP_020430991.1">
    <property type="nucleotide sequence ID" value="XM_020579152.1"/>
</dbReference>
<gene>
    <name evidence="2" type="ORF">PPL_08335</name>
</gene>
<dbReference type="InParanoid" id="D3BHW7"/>
<evidence type="ECO:0000313" key="2">
    <source>
        <dbReference type="EMBL" id="EFA78867.1"/>
    </source>
</evidence>
<feature type="compositionally biased region" description="Acidic residues" evidence="1">
    <location>
        <begin position="505"/>
        <end position="518"/>
    </location>
</feature>
<sequence>MILLPFEGSDDLILYDKIFTIKSLRNIFLPTESFYAKKLQRILSKDTLIESFSCRTPLGLLDLAEGALDSGDEDDKNKIGEDEDECYIFNTRRSYSHMLRPKIIESTSLELSKALSINTTLTSLTITCQVISDSFFQTLSHSNQTISHLSLTECGIDQLVQIANLLESNKTIRRLGIAFHRNYCQQMIGNNTPSSFRIKMDKDIELFSLSLLKNKTISRLDIQEYQPYTIRSHIDDCYYNHRTFQELPSFYPTLKEYAYDYTDGQEVFDSLENFKQLNYNRSIIEYSLVSKEWFNYISKRTDRFYAEEPIDLSLTRSIYQFSNITHLYADFSPEPSWLKNFLNLKRLVINTDDVNRVKQLVEQFPSIKLEVFVKADSEESHTNGDLSSIGYDTLEFVHLYVMNIYSDVDHDNLKCYYKKYVKPWRTNSIYFVYDEGGHDGIVPETQYGYLFEKVKSLRNIIIPCDPFLAFLLRFAVTNDTLIDSFKCSTPLGILDALNRSTLTNSEDEEEAEDEAEDKDEGKAVEVKYGDEDEEEYSHAEYIDLLKNYKFYSYYCRCFQYDTEADTLVLSKLTHWKRFCLMLGSNTRLKSREDDYHGHFLLPKSIESTSLALCEALSVNTTLTSLTISCQVLSDSFFQTLPHSNQTINHLSLTECGIDQLVQLTNLLESNKSIKRLGITFHKRYYQEIMRKQLATTKSETDKAIESFSLSLLNNKTITRLDIKEYQPYTIRSHIESLFNGKDRFISTKFINQKTNSFDCYCNRRTFQELPSFYPTLKEYAYDYTDGQEVFDSLENFKQLNYNRSIIEYSLVSKEWFNYISKRTDRFYATLQNDLSLTLSIYQFSNITHLYADFLPESSWLKNFTNLKRLIINTDDVNRVKQLVEQFPSIKLEVFVKADSEESHINGDLSSIGYDTLEFVHLYVVNIDCAVDHDNIDRYYKKYVEPWRTNSIYFVYDEGHHDGIVPDIEYGYLFKEVKSLRNIIIPSDRFLAFLLKYAVINDTLIDSFKCSTPLGILDALDRSTLNNSEDEDEADEENEDEDKDEDEFDHEEYCDIRDNGFFYDYYCRCFQDDTEAETLVVSKLKHWKRFCLMLGSNTRLKYLELKNYCKSFNNIRSREDDYHGHFLLPKSIESTSLALCEALSVNTTLTSLTISCQVLSDSFYQTLSHSNQTINHLSLTECGVDQLVQLTNLLESNKSLKRLGITFHKRYYQEIMSKQLDTKCETDKAIESFSLSLLNNKTITRLDIKEYQPYTIKTRIESLFNGKDRFISTKFINQKTNSLFFK</sequence>
<feature type="region of interest" description="Disordered" evidence="1">
    <location>
        <begin position="503"/>
        <end position="523"/>
    </location>
</feature>
<dbReference type="InterPro" id="IPR052394">
    <property type="entry name" value="LRR-containing"/>
</dbReference>
<accession>D3BHW7</accession>
<dbReference type="SUPFAM" id="SSF52047">
    <property type="entry name" value="RNI-like"/>
    <property type="match status" value="2"/>
</dbReference>
<dbReference type="PANTHER" id="PTHR24114">
    <property type="entry name" value="LEUCINE RICH REPEAT FAMILY PROTEIN"/>
    <property type="match status" value="1"/>
</dbReference>
<evidence type="ECO:0000313" key="3">
    <source>
        <dbReference type="Proteomes" id="UP000001396"/>
    </source>
</evidence>
<dbReference type="EMBL" id="ADBJ01000037">
    <property type="protein sequence ID" value="EFA78867.1"/>
    <property type="molecule type" value="Genomic_DNA"/>
</dbReference>
<reference evidence="2 3" key="1">
    <citation type="journal article" date="2011" name="Genome Res.">
        <title>Phylogeny-wide analysis of social amoeba genomes highlights ancient origins for complex intercellular communication.</title>
        <authorList>
            <person name="Heidel A.J."/>
            <person name="Lawal H.M."/>
            <person name="Felder M."/>
            <person name="Schilde C."/>
            <person name="Helps N.R."/>
            <person name="Tunggal B."/>
            <person name="Rivero F."/>
            <person name="John U."/>
            <person name="Schleicher M."/>
            <person name="Eichinger L."/>
            <person name="Platzer M."/>
            <person name="Noegel A.A."/>
            <person name="Schaap P."/>
            <person name="Gloeckner G."/>
        </authorList>
    </citation>
    <scope>NUCLEOTIDE SEQUENCE [LARGE SCALE GENOMIC DNA]</scope>
    <source>
        <strain evidence="3">ATCC 26659 / Pp 5 / PN500</strain>
    </source>
</reference>
<evidence type="ECO:0000256" key="1">
    <source>
        <dbReference type="SAM" id="MobiDB-lite"/>
    </source>
</evidence>
<proteinExistence type="predicted"/>
<comment type="caution">
    <text evidence="2">The sequence shown here is derived from an EMBL/GenBank/DDBJ whole genome shotgun (WGS) entry which is preliminary data.</text>
</comment>
<dbReference type="Proteomes" id="UP000001396">
    <property type="component" value="Unassembled WGS sequence"/>
</dbReference>
<feature type="compositionally biased region" description="Acidic residues" evidence="1">
    <location>
        <begin position="1027"/>
        <end position="1047"/>
    </location>
</feature>